<dbReference type="InterPro" id="IPR012334">
    <property type="entry name" value="Pectin_lyas_fold"/>
</dbReference>
<evidence type="ECO:0000313" key="2">
    <source>
        <dbReference type="EMBL" id="MBK5930594.1"/>
    </source>
</evidence>
<dbReference type="Pfam" id="PF13229">
    <property type="entry name" value="Beta_helix"/>
    <property type="match status" value="1"/>
</dbReference>
<dbReference type="Gene3D" id="2.160.20.10">
    <property type="entry name" value="Single-stranded right-handed beta-helix, Pectin lyase-like"/>
    <property type="match status" value="1"/>
</dbReference>
<accession>A0AAJ0UFP5</accession>
<evidence type="ECO:0000313" key="3">
    <source>
        <dbReference type="Proteomes" id="UP001296967"/>
    </source>
</evidence>
<reference evidence="2" key="2">
    <citation type="journal article" date="2020" name="Microorganisms">
        <title>Osmotic Adaptation and Compatible Solute Biosynthesis of Phototrophic Bacteria as Revealed from Genome Analyses.</title>
        <authorList>
            <person name="Imhoff J.F."/>
            <person name="Rahn T."/>
            <person name="Kunzel S."/>
            <person name="Keller A."/>
            <person name="Neulinger S.C."/>
        </authorList>
    </citation>
    <scope>NUCLEOTIDE SEQUENCE</scope>
    <source>
        <strain evidence="2">DSM 4395</strain>
    </source>
</reference>
<organism evidence="2 3">
    <name type="scientific">Halochromatium salexigens</name>
    <name type="common">Chromatium salexigens</name>
    <dbReference type="NCBI Taxonomy" id="49447"/>
    <lineage>
        <taxon>Bacteria</taxon>
        <taxon>Pseudomonadati</taxon>
        <taxon>Pseudomonadota</taxon>
        <taxon>Gammaproteobacteria</taxon>
        <taxon>Chromatiales</taxon>
        <taxon>Chromatiaceae</taxon>
        <taxon>Halochromatium</taxon>
    </lineage>
</organism>
<dbReference type="Proteomes" id="UP001296967">
    <property type="component" value="Unassembled WGS sequence"/>
</dbReference>
<gene>
    <name evidence="2" type="ORF">CCR82_08680</name>
</gene>
<dbReference type="AlphaFoldDB" id="A0AAJ0UFP5"/>
<comment type="caution">
    <text evidence="2">The sequence shown here is derived from an EMBL/GenBank/DDBJ whole genome shotgun (WGS) entry which is preliminary data.</text>
</comment>
<dbReference type="SUPFAM" id="SSF51126">
    <property type="entry name" value="Pectin lyase-like"/>
    <property type="match status" value="1"/>
</dbReference>
<sequence>MRIALAWWVVLALAGSMLGQTAVAERLLEAGPDDYRQHLSKLQPGDTLRLGPGIYRKGLPLRGTAGEAGQPVVIEGPTEGPPAVFEGRDRGITVSLIDVAHVTLRNLYLEGNGVRGHAIVAEGRGRFAHDVTLENLTITGFDAAQGFNGIATRVPAWNWVIRDNHIQGVGTGMYLGNPDGSAPFVNGLIEGNRIEDTLGYNLQIKHQASRPVLEGMPQGSSVTVIRNNVFSKLTGGGEGERARPNVLVGHFPLEGAGAEDHYLIERNLFFQNPTERLLQGEGRVALYDNQFVNWLGAGVIFMAHNDVPRVVDVIHNSILTQGPALTVTGMPEGLSPQVAGNVLLSANPQPEWDDDLNVVGELAEAEAMFVAPLAGLEALDLSPREGRLQMPDTLEIESRWPRSGPLRFTFRHQPASE</sequence>
<dbReference type="InterPro" id="IPR039448">
    <property type="entry name" value="Beta_helix"/>
</dbReference>
<feature type="domain" description="Right handed beta helix" evidence="1">
    <location>
        <begin position="96"/>
        <end position="237"/>
    </location>
</feature>
<dbReference type="InterPro" id="IPR006626">
    <property type="entry name" value="PbH1"/>
</dbReference>
<proteinExistence type="predicted"/>
<dbReference type="EMBL" id="NHSF01000054">
    <property type="protein sequence ID" value="MBK5930594.1"/>
    <property type="molecule type" value="Genomic_DNA"/>
</dbReference>
<evidence type="ECO:0000259" key="1">
    <source>
        <dbReference type="Pfam" id="PF13229"/>
    </source>
</evidence>
<dbReference type="InterPro" id="IPR011050">
    <property type="entry name" value="Pectin_lyase_fold/virulence"/>
</dbReference>
<keyword evidence="3" id="KW-1185">Reference proteome</keyword>
<protein>
    <recommendedName>
        <fullName evidence="1">Right handed beta helix domain-containing protein</fullName>
    </recommendedName>
</protein>
<name>A0AAJ0UFP5_HALSE</name>
<reference evidence="2" key="1">
    <citation type="submission" date="2017-05" db="EMBL/GenBank/DDBJ databases">
        <authorList>
            <person name="Imhoff J.F."/>
            <person name="Rahn T."/>
            <person name="Kuenzel S."/>
            <person name="Neulinger S.C."/>
        </authorList>
    </citation>
    <scope>NUCLEOTIDE SEQUENCE</scope>
    <source>
        <strain evidence="2">DSM 4395</strain>
    </source>
</reference>
<dbReference type="SMART" id="SM00710">
    <property type="entry name" value="PbH1"/>
    <property type="match status" value="5"/>
</dbReference>